<sequence>MDQDIVFDYLGHQYAHLVHTKPKSSCPEKLQYQNPLDWSWQEFALFDLSKMMRYIYSTTSSTVFVVGHSQILHLFIYFTSPFLAGNSCCFNNSRVDFYLYYGPHSTSTKNLHNLFQMPLLMAYGGNDDLVDVTDFHHTLKELQSTPELLYLENYGHTDFIVSVKAK</sequence>
<reference evidence="1 2" key="1">
    <citation type="submission" date="2018-10" db="EMBL/GenBank/DDBJ databases">
        <title>A high-quality apple genome assembly.</title>
        <authorList>
            <person name="Hu J."/>
        </authorList>
    </citation>
    <scope>NUCLEOTIDE SEQUENCE [LARGE SCALE GENOMIC DNA]</scope>
    <source>
        <strain evidence="2">cv. HFTH1</strain>
        <tissue evidence="1">Young leaf</tissue>
    </source>
</reference>
<dbReference type="InterPro" id="IPR029058">
    <property type="entry name" value="AB_hydrolase_fold"/>
</dbReference>
<evidence type="ECO:0000313" key="1">
    <source>
        <dbReference type="EMBL" id="RXH99920.1"/>
    </source>
</evidence>
<protein>
    <submittedName>
        <fullName evidence="1">Uncharacterized protein</fullName>
    </submittedName>
</protein>
<dbReference type="Gene3D" id="3.40.50.1820">
    <property type="entry name" value="alpha/beta hydrolase"/>
    <property type="match status" value="2"/>
</dbReference>
<dbReference type="AlphaFoldDB" id="A0A498JX00"/>
<comment type="caution">
    <text evidence="1">The sequence shown here is derived from an EMBL/GenBank/DDBJ whole genome shotgun (WGS) entry which is preliminary data.</text>
</comment>
<dbReference type="STRING" id="3750.A0A498JX00"/>
<dbReference type="PANTHER" id="PTHR11005">
    <property type="entry name" value="LYSOSOMAL ACID LIPASE-RELATED"/>
    <property type="match status" value="1"/>
</dbReference>
<accession>A0A498JX00</accession>
<evidence type="ECO:0000313" key="2">
    <source>
        <dbReference type="Proteomes" id="UP000290289"/>
    </source>
</evidence>
<name>A0A498JX00_MALDO</name>
<keyword evidence="2" id="KW-1185">Reference proteome</keyword>
<proteinExistence type="predicted"/>
<dbReference type="Proteomes" id="UP000290289">
    <property type="component" value="Chromosome 5"/>
</dbReference>
<gene>
    <name evidence="1" type="ORF">DVH24_021722</name>
</gene>
<organism evidence="1 2">
    <name type="scientific">Malus domestica</name>
    <name type="common">Apple</name>
    <name type="synonym">Pyrus malus</name>
    <dbReference type="NCBI Taxonomy" id="3750"/>
    <lineage>
        <taxon>Eukaryota</taxon>
        <taxon>Viridiplantae</taxon>
        <taxon>Streptophyta</taxon>
        <taxon>Embryophyta</taxon>
        <taxon>Tracheophyta</taxon>
        <taxon>Spermatophyta</taxon>
        <taxon>Magnoliopsida</taxon>
        <taxon>eudicotyledons</taxon>
        <taxon>Gunneridae</taxon>
        <taxon>Pentapetalae</taxon>
        <taxon>rosids</taxon>
        <taxon>fabids</taxon>
        <taxon>Rosales</taxon>
        <taxon>Rosaceae</taxon>
        <taxon>Amygdaloideae</taxon>
        <taxon>Maleae</taxon>
        <taxon>Malus</taxon>
    </lineage>
</organism>
<dbReference type="EMBL" id="RDQH01000331">
    <property type="protein sequence ID" value="RXH99920.1"/>
    <property type="molecule type" value="Genomic_DNA"/>
</dbReference>
<dbReference type="SUPFAM" id="SSF53474">
    <property type="entry name" value="alpha/beta-Hydrolases"/>
    <property type="match status" value="1"/>
</dbReference>